<feature type="transmembrane region" description="Helical" evidence="1">
    <location>
        <begin position="246"/>
        <end position="267"/>
    </location>
</feature>
<dbReference type="RefSeq" id="WP_286288555.1">
    <property type="nucleotide sequence ID" value="NZ_JASXSZ010000003.1"/>
</dbReference>
<protein>
    <recommendedName>
        <fullName evidence="4">Signal transduction histidine kinase</fullName>
    </recommendedName>
</protein>
<accession>A0ABT7MYU3</accession>
<name>A0ABT7MYU3_9MICO</name>
<keyword evidence="1" id="KW-1133">Transmembrane helix</keyword>
<evidence type="ECO:0000313" key="2">
    <source>
        <dbReference type="EMBL" id="MDL9979619.1"/>
    </source>
</evidence>
<comment type="caution">
    <text evidence="2">The sequence shown here is derived from an EMBL/GenBank/DDBJ whole genome shotgun (WGS) entry which is preliminary data.</text>
</comment>
<feature type="transmembrane region" description="Helical" evidence="1">
    <location>
        <begin position="40"/>
        <end position="65"/>
    </location>
</feature>
<proteinExistence type="predicted"/>
<keyword evidence="3" id="KW-1185">Reference proteome</keyword>
<gene>
    <name evidence="2" type="ORF">QSV35_09760</name>
</gene>
<dbReference type="EMBL" id="JASXSZ010000003">
    <property type="protein sequence ID" value="MDL9979619.1"/>
    <property type="molecule type" value="Genomic_DNA"/>
</dbReference>
<feature type="transmembrane region" description="Helical" evidence="1">
    <location>
        <begin position="304"/>
        <end position="325"/>
    </location>
</feature>
<reference evidence="2 3" key="1">
    <citation type="submission" date="2023-06" db="EMBL/GenBank/DDBJ databases">
        <title>Microbacterium sp. nov., isolated from a waste landfill.</title>
        <authorList>
            <person name="Wen W."/>
        </authorList>
    </citation>
    <scope>NUCLEOTIDE SEQUENCE [LARGE SCALE GENOMIC DNA]</scope>
    <source>
        <strain evidence="2 3">ASV49</strain>
    </source>
</reference>
<evidence type="ECO:0008006" key="4">
    <source>
        <dbReference type="Google" id="ProtNLM"/>
    </source>
</evidence>
<feature type="transmembrane region" description="Helical" evidence="1">
    <location>
        <begin position="114"/>
        <end position="134"/>
    </location>
</feature>
<feature type="transmembrane region" description="Helical" evidence="1">
    <location>
        <begin position="273"/>
        <end position="292"/>
    </location>
</feature>
<dbReference type="Proteomes" id="UP001235064">
    <property type="component" value="Unassembled WGS sequence"/>
</dbReference>
<evidence type="ECO:0000256" key="1">
    <source>
        <dbReference type="SAM" id="Phobius"/>
    </source>
</evidence>
<sequence length="577" mass="59598">MNRLAAAVRAAAGSGHFVSGWSAAVSLALSLSVMAPAAGGSWAALALAGLATWACFAAALIVVGIVERWMPRPRGRAVFVAIAIVATAASRPMIQDAWLHLFGAQPPPAWQLPFRIATNAAVWAIVLCAIAIIVDTLRSLRETNILLGAAVARLDEAGRGADAFAVRARATILEAVADLRHGVERLPSSRDAAAEVRLLAMERVRPWSHRLVRLVESDPAPSAIAAPVVPAPPAGVRFAGIRLPPFRLPPVGVATVLYAACLLPYATRAASPIALLLGVVTAVLGGLLADTLPRRRSISRIGRAPALFGILAVCVGTALTVLASAAGAPPALAIVPVLVYPALALAAGLCTGAVHALRVEQRRLSAAIKAAQRASRAGTRPARDALGAAAELLHRDGQSRCTLFVLEHPDPSDHELAALVRELRELVESVATVFDRPPSAGTASIAALVSTWGRVIDLQVSVAPDAQVVLDAGSGEAQDVYDIVAEGVLNAVKHTSAHRAEAAVDVIRTGAGPHLRVRVKSFGPLRPGAELRPASHVRSLGAHVRPAPGGAVLEAALPVPAAVVSAEHPVDGHIGRS</sequence>
<keyword evidence="1" id="KW-0812">Transmembrane</keyword>
<feature type="transmembrane region" description="Helical" evidence="1">
    <location>
        <begin position="331"/>
        <end position="354"/>
    </location>
</feature>
<evidence type="ECO:0000313" key="3">
    <source>
        <dbReference type="Proteomes" id="UP001235064"/>
    </source>
</evidence>
<organism evidence="2 3">
    <name type="scientific">Microbacterium candidum</name>
    <dbReference type="NCBI Taxonomy" id="3041922"/>
    <lineage>
        <taxon>Bacteria</taxon>
        <taxon>Bacillati</taxon>
        <taxon>Actinomycetota</taxon>
        <taxon>Actinomycetes</taxon>
        <taxon>Micrococcales</taxon>
        <taxon>Microbacteriaceae</taxon>
        <taxon>Microbacterium</taxon>
    </lineage>
</organism>
<feature type="transmembrane region" description="Helical" evidence="1">
    <location>
        <begin position="77"/>
        <end position="94"/>
    </location>
</feature>
<keyword evidence="1" id="KW-0472">Membrane</keyword>